<dbReference type="GeneID" id="19300973"/>
<name>S7R7D0_GLOTA</name>
<evidence type="ECO:0000313" key="5">
    <source>
        <dbReference type="Proteomes" id="UP000030669"/>
    </source>
</evidence>
<sequence>MPGIRIATRQTLFSSPTRTRHSNHASSLRRRGELQSTLRTNNLKGDPVTHEYWLVPHSLGTWRRRLTEALLHRDFGLRVTIPGDRLCPPVPNRLNYILWLQDIVRETSDNPDGLVRGIDIGTGASAIYPLLACRLQPNWHFVATEIDQASYNHALANVLANGLADRVQVVRASPDAPLLPLGSLPDDTFDFTMCNPPFYASKEEVDASAGGKLAEPSGVCTGAAVEMITPGGESAFVRRMVDESLVLRERCRWYTSMLGKLSSVTEVVGHLKANDVPNYALTEFVQGHTRRWAVAWSLADRHLPDELARARTPALAHLLPARTALRQPFPHAPDAAALAAALASIDGAVIAHRAHEAEAEVEVEVGRDTWSRAARRKHKDRRASAGGGMRCRLGMQRDGKEGGAGMVLEARWVRGRDRALFESFVSHVGRKVGAALAARRESALAQHAGRGS</sequence>
<dbReference type="CDD" id="cd02440">
    <property type="entry name" value="AdoMet_MTases"/>
    <property type="match status" value="1"/>
</dbReference>
<dbReference type="eggNOG" id="KOG2912">
    <property type="taxonomic scope" value="Eukaryota"/>
</dbReference>
<evidence type="ECO:0008006" key="6">
    <source>
        <dbReference type="Google" id="ProtNLM"/>
    </source>
</evidence>
<dbReference type="OrthoDB" id="514248at2759"/>
<organism evidence="4 5">
    <name type="scientific">Gloeophyllum trabeum (strain ATCC 11539 / FP-39264 / Madison 617)</name>
    <name type="common">Brown rot fungus</name>
    <dbReference type="NCBI Taxonomy" id="670483"/>
    <lineage>
        <taxon>Eukaryota</taxon>
        <taxon>Fungi</taxon>
        <taxon>Dikarya</taxon>
        <taxon>Basidiomycota</taxon>
        <taxon>Agaricomycotina</taxon>
        <taxon>Agaricomycetes</taxon>
        <taxon>Gloeophyllales</taxon>
        <taxon>Gloeophyllaceae</taxon>
        <taxon>Gloeophyllum</taxon>
    </lineage>
</organism>
<dbReference type="PANTHER" id="PTHR13393:SF0">
    <property type="entry name" value="RNA N6-ADENOSINE-METHYLTRANSFERASE METTL16"/>
    <property type="match status" value="1"/>
</dbReference>
<dbReference type="RefSeq" id="XP_007871271.1">
    <property type="nucleotide sequence ID" value="XM_007873080.1"/>
</dbReference>
<dbReference type="OMA" id="EHKIDNY"/>
<dbReference type="GO" id="GO:0070475">
    <property type="term" value="P:rRNA base methylation"/>
    <property type="evidence" value="ECO:0007669"/>
    <property type="project" value="TreeGrafter"/>
</dbReference>
<dbReference type="Gene3D" id="3.40.50.150">
    <property type="entry name" value="Vaccinia Virus protein VP39"/>
    <property type="match status" value="1"/>
</dbReference>
<keyword evidence="1" id="KW-0489">Methyltransferase</keyword>
<feature type="region of interest" description="Disordered" evidence="3">
    <location>
        <begin position="374"/>
        <end position="396"/>
    </location>
</feature>
<gene>
    <name evidence="4" type="ORF">GLOTRDRAFT_123633</name>
</gene>
<dbReference type="InterPro" id="IPR010286">
    <property type="entry name" value="METTL16/RlmF"/>
</dbReference>
<evidence type="ECO:0000256" key="3">
    <source>
        <dbReference type="SAM" id="MobiDB-lite"/>
    </source>
</evidence>
<evidence type="ECO:0000313" key="4">
    <source>
        <dbReference type="EMBL" id="EPQ50290.1"/>
    </source>
</evidence>
<dbReference type="KEGG" id="gtr:GLOTRDRAFT_123633"/>
<accession>S7R7D0</accession>
<dbReference type="STRING" id="670483.S7R7D0"/>
<dbReference type="EMBL" id="KB469319">
    <property type="protein sequence ID" value="EPQ50290.1"/>
    <property type="molecule type" value="Genomic_DNA"/>
</dbReference>
<dbReference type="AlphaFoldDB" id="S7R7D0"/>
<evidence type="ECO:0000256" key="1">
    <source>
        <dbReference type="ARBA" id="ARBA00022603"/>
    </source>
</evidence>
<feature type="compositionally biased region" description="Basic residues" evidence="3">
    <location>
        <begin position="18"/>
        <end position="29"/>
    </location>
</feature>
<dbReference type="GO" id="GO:0008168">
    <property type="term" value="F:methyltransferase activity"/>
    <property type="evidence" value="ECO:0007669"/>
    <property type="project" value="UniProtKB-KW"/>
</dbReference>
<reference evidence="4 5" key="1">
    <citation type="journal article" date="2012" name="Science">
        <title>The Paleozoic origin of enzymatic lignin decomposition reconstructed from 31 fungal genomes.</title>
        <authorList>
            <person name="Floudas D."/>
            <person name="Binder M."/>
            <person name="Riley R."/>
            <person name="Barry K."/>
            <person name="Blanchette R.A."/>
            <person name="Henrissat B."/>
            <person name="Martinez A.T."/>
            <person name="Otillar R."/>
            <person name="Spatafora J.W."/>
            <person name="Yadav J.S."/>
            <person name="Aerts A."/>
            <person name="Benoit I."/>
            <person name="Boyd A."/>
            <person name="Carlson A."/>
            <person name="Copeland A."/>
            <person name="Coutinho P.M."/>
            <person name="de Vries R.P."/>
            <person name="Ferreira P."/>
            <person name="Findley K."/>
            <person name="Foster B."/>
            <person name="Gaskell J."/>
            <person name="Glotzer D."/>
            <person name="Gorecki P."/>
            <person name="Heitman J."/>
            <person name="Hesse C."/>
            <person name="Hori C."/>
            <person name="Igarashi K."/>
            <person name="Jurgens J.A."/>
            <person name="Kallen N."/>
            <person name="Kersten P."/>
            <person name="Kohler A."/>
            <person name="Kuees U."/>
            <person name="Kumar T.K.A."/>
            <person name="Kuo A."/>
            <person name="LaButti K."/>
            <person name="Larrondo L.F."/>
            <person name="Lindquist E."/>
            <person name="Ling A."/>
            <person name="Lombard V."/>
            <person name="Lucas S."/>
            <person name="Lundell T."/>
            <person name="Martin R."/>
            <person name="McLaughlin D.J."/>
            <person name="Morgenstern I."/>
            <person name="Morin E."/>
            <person name="Murat C."/>
            <person name="Nagy L.G."/>
            <person name="Nolan M."/>
            <person name="Ohm R.A."/>
            <person name="Patyshakuliyeva A."/>
            <person name="Rokas A."/>
            <person name="Ruiz-Duenas F.J."/>
            <person name="Sabat G."/>
            <person name="Salamov A."/>
            <person name="Samejima M."/>
            <person name="Schmutz J."/>
            <person name="Slot J.C."/>
            <person name="St John F."/>
            <person name="Stenlid J."/>
            <person name="Sun H."/>
            <person name="Sun S."/>
            <person name="Syed K."/>
            <person name="Tsang A."/>
            <person name="Wiebenga A."/>
            <person name="Young D."/>
            <person name="Pisabarro A."/>
            <person name="Eastwood D.C."/>
            <person name="Martin F."/>
            <person name="Cullen D."/>
            <person name="Grigoriev I.V."/>
            <person name="Hibbett D.S."/>
        </authorList>
    </citation>
    <scope>NUCLEOTIDE SEQUENCE [LARGE SCALE GENOMIC DNA]</scope>
    <source>
        <strain evidence="4 5">ATCC 11539</strain>
    </source>
</reference>
<keyword evidence="5" id="KW-1185">Reference proteome</keyword>
<dbReference type="SUPFAM" id="SSF53335">
    <property type="entry name" value="S-adenosyl-L-methionine-dependent methyltransferases"/>
    <property type="match status" value="1"/>
</dbReference>
<dbReference type="Proteomes" id="UP000030669">
    <property type="component" value="Unassembled WGS sequence"/>
</dbReference>
<protein>
    <recommendedName>
        <fullName evidence="6">S-adenosyl-L-methionine dependent methyltransferase</fullName>
    </recommendedName>
</protein>
<dbReference type="InterPro" id="IPR029063">
    <property type="entry name" value="SAM-dependent_MTases_sf"/>
</dbReference>
<evidence type="ECO:0000256" key="2">
    <source>
        <dbReference type="ARBA" id="ARBA00022679"/>
    </source>
</evidence>
<keyword evidence="2" id="KW-0808">Transferase</keyword>
<feature type="region of interest" description="Disordered" evidence="3">
    <location>
        <begin position="10"/>
        <end position="42"/>
    </location>
</feature>
<dbReference type="PANTHER" id="PTHR13393">
    <property type="entry name" value="SAM-DEPENDENT METHYLTRANSFERASE"/>
    <property type="match status" value="1"/>
</dbReference>
<dbReference type="GO" id="GO:0005634">
    <property type="term" value="C:nucleus"/>
    <property type="evidence" value="ECO:0007669"/>
    <property type="project" value="TreeGrafter"/>
</dbReference>
<dbReference type="Pfam" id="PF05971">
    <property type="entry name" value="Methyltransf_10"/>
    <property type="match status" value="1"/>
</dbReference>
<proteinExistence type="predicted"/>
<dbReference type="HOGENOM" id="CLU_027534_0_1_1"/>